<keyword evidence="4" id="KW-0808">Transferase</keyword>
<comment type="caution">
    <text evidence="12">The sequence shown here is derived from an EMBL/GenBank/DDBJ whole genome shotgun (WGS) entry which is preliminary data.</text>
</comment>
<dbReference type="UniPathway" id="UPA00143"/>
<evidence type="ECO:0000256" key="8">
    <source>
        <dbReference type="ARBA" id="ARBA00022786"/>
    </source>
</evidence>
<organism evidence="12">
    <name type="scientific">Tanacetum cinerariifolium</name>
    <name type="common">Dalmatian daisy</name>
    <name type="synonym">Chrysanthemum cinerariifolium</name>
    <dbReference type="NCBI Taxonomy" id="118510"/>
    <lineage>
        <taxon>Eukaryota</taxon>
        <taxon>Viridiplantae</taxon>
        <taxon>Streptophyta</taxon>
        <taxon>Embryophyta</taxon>
        <taxon>Tracheophyta</taxon>
        <taxon>Spermatophyta</taxon>
        <taxon>Magnoliopsida</taxon>
        <taxon>eudicotyledons</taxon>
        <taxon>Gunneridae</taxon>
        <taxon>Pentapetalae</taxon>
        <taxon>asterids</taxon>
        <taxon>campanulids</taxon>
        <taxon>Asterales</taxon>
        <taxon>Asteraceae</taxon>
        <taxon>Asteroideae</taxon>
        <taxon>Anthemideae</taxon>
        <taxon>Anthemidinae</taxon>
        <taxon>Tanacetum</taxon>
    </lineage>
</organism>
<dbReference type="GO" id="GO:0016567">
    <property type="term" value="P:protein ubiquitination"/>
    <property type="evidence" value="ECO:0007669"/>
    <property type="project" value="UniProtKB-UniPathway"/>
</dbReference>
<dbReference type="InterPro" id="IPR017907">
    <property type="entry name" value="Znf_RING_CS"/>
</dbReference>
<gene>
    <name evidence="12" type="ORF">Tci_564827</name>
</gene>
<dbReference type="InterPro" id="IPR002867">
    <property type="entry name" value="IBR_dom"/>
</dbReference>
<dbReference type="AlphaFoldDB" id="A0A699IX10"/>
<keyword evidence="10" id="KW-1133">Transmembrane helix</keyword>
<evidence type="ECO:0000256" key="5">
    <source>
        <dbReference type="ARBA" id="ARBA00022723"/>
    </source>
</evidence>
<evidence type="ECO:0000313" key="12">
    <source>
        <dbReference type="EMBL" id="GEZ92854.1"/>
    </source>
</evidence>
<keyword evidence="7" id="KW-0863">Zinc-finger</keyword>
<evidence type="ECO:0000256" key="7">
    <source>
        <dbReference type="ARBA" id="ARBA00022771"/>
    </source>
</evidence>
<dbReference type="GO" id="GO:0008270">
    <property type="term" value="F:zinc ion binding"/>
    <property type="evidence" value="ECO:0007669"/>
    <property type="project" value="UniProtKB-KW"/>
</dbReference>
<protein>
    <recommendedName>
        <fullName evidence="3">RBR-type E3 ubiquitin transferase</fullName>
        <ecNumber evidence="3">2.3.2.31</ecNumber>
    </recommendedName>
</protein>
<dbReference type="SUPFAM" id="SSF57850">
    <property type="entry name" value="RING/U-box"/>
    <property type="match status" value="2"/>
</dbReference>
<feature type="transmembrane region" description="Helical" evidence="10">
    <location>
        <begin position="177"/>
        <end position="196"/>
    </location>
</feature>
<keyword evidence="10" id="KW-0472">Membrane</keyword>
<feature type="domain" description="RING-type" evidence="11">
    <location>
        <begin position="17"/>
        <end position="237"/>
    </location>
</feature>
<keyword evidence="8" id="KW-0833">Ubl conjugation pathway</keyword>
<proteinExistence type="predicted"/>
<evidence type="ECO:0000256" key="10">
    <source>
        <dbReference type="SAM" id="Phobius"/>
    </source>
</evidence>
<keyword evidence="5" id="KW-0479">Metal-binding</keyword>
<sequence>MGDLIPQENPNQYDDEDTFTCEIYFELASLPNKRFINNNRCVHSFCTACMIKYIQAKLVENVSDVKCPHESCNHSLEPLSCGNKISHKLFNRWCDTLCESTVLDFDLVYCPNNECSELNEFSDGDVKRCVCLYCLEPFCYQCKAPWHDGYTCEETRGMETMWILKLFARRMGGIGRGVPSVGIIFSLLVVVISLIVDVGLNFAISADKKYHFGTRSSFSICVAQPMTITMRSMILMR</sequence>
<dbReference type="EC" id="2.3.2.31" evidence="3"/>
<dbReference type="GO" id="GO:0061630">
    <property type="term" value="F:ubiquitin protein ligase activity"/>
    <property type="evidence" value="ECO:0007669"/>
    <property type="project" value="UniProtKB-EC"/>
</dbReference>
<keyword evidence="9" id="KW-0862">Zinc</keyword>
<evidence type="ECO:0000256" key="2">
    <source>
        <dbReference type="ARBA" id="ARBA00001947"/>
    </source>
</evidence>
<comment type="cofactor">
    <cofactor evidence="2">
        <name>Zn(2+)</name>
        <dbReference type="ChEBI" id="CHEBI:29105"/>
    </cofactor>
</comment>
<evidence type="ECO:0000256" key="1">
    <source>
        <dbReference type="ARBA" id="ARBA00001798"/>
    </source>
</evidence>
<dbReference type="InterPro" id="IPR031127">
    <property type="entry name" value="E3_UB_ligase_RBR"/>
</dbReference>
<dbReference type="PROSITE" id="PS00518">
    <property type="entry name" value="ZF_RING_1"/>
    <property type="match status" value="1"/>
</dbReference>
<dbReference type="PANTHER" id="PTHR11685">
    <property type="entry name" value="RBR FAMILY RING FINGER AND IBR DOMAIN-CONTAINING"/>
    <property type="match status" value="1"/>
</dbReference>
<accession>A0A699IX10</accession>
<keyword evidence="6" id="KW-0677">Repeat</keyword>
<comment type="catalytic activity">
    <reaction evidence="1">
        <text>[E2 ubiquitin-conjugating enzyme]-S-ubiquitinyl-L-cysteine + [acceptor protein]-L-lysine = [E2 ubiquitin-conjugating enzyme]-L-cysteine + [acceptor protein]-N(6)-ubiquitinyl-L-lysine.</text>
        <dbReference type="EC" id="2.3.2.31"/>
    </reaction>
</comment>
<keyword evidence="10" id="KW-0812">Transmembrane</keyword>
<evidence type="ECO:0000256" key="4">
    <source>
        <dbReference type="ARBA" id="ARBA00022679"/>
    </source>
</evidence>
<evidence type="ECO:0000259" key="11">
    <source>
        <dbReference type="PROSITE" id="PS51873"/>
    </source>
</evidence>
<name>A0A699IX10_TANCI</name>
<dbReference type="PROSITE" id="PS51873">
    <property type="entry name" value="TRIAD"/>
    <property type="match status" value="1"/>
</dbReference>
<reference evidence="12" key="1">
    <citation type="journal article" date="2019" name="Sci. Rep.">
        <title>Draft genome of Tanacetum cinerariifolium, the natural source of mosquito coil.</title>
        <authorList>
            <person name="Yamashiro T."/>
            <person name="Shiraishi A."/>
            <person name="Satake H."/>
            <person name="Nakayama K."/>
        </authorList>
    </citation>
    <scope>NUCLEOTIDE SEQUENCE</scope>
</reference>
<dbReference type="EMBL" id="BKCJ010343357">
    <property type="protein sequence ID" value="GEZ92854.1"/>
    <property type="molecule type" value="Genomic_DNA"/>
</dbReference>
<dbReference type="InterPro" id="IPR044066">
    <property type="entry name" value="TRIAD_supradom"/>
</dbReference>
<dbReference type="Gene3D" id="3.30.40.10">
    <property type="entry name" value="Zinc/RING finger domain, C3HC4 (zinc finger)"/>
    <property type="match status" value="1"/>
</dbReference>
<evidence type="ECO:0000256" key="9">
    <source>
        <dbReference type="ARBA" id="ARBA00022833"/>
    </source>
</evidence>
<evidence type="ECO:0000256" key="3">
    <source>
        <dbReference type="ARBA" id="ARBA00012251"/>
    </source>
</evidence>
<dbReference type="SMART" id="SM00647">
    <property type="entry name" value="IBR"/>
    <property type="match status" value="1"/>
</dbReference>
<dbReference type="Pfam" id="PF01485">
    <property type="entry name" value="IBR"/>
    <property type="match status" value="1"/>
</dbReference>
<dbReference type="InterPro" id="IPR013083">
    <property type="entry name" value="Znf_RING/FYVE/PHD"/>
</dbReference>
<evidence type="ECO:0000256" key="6">
    <source>
        <dbReference type="ARBA" id="ARBA00022737"/>
    </source>
</evidence>